<feature type="compositionally biased region" description="Basic and acidic residues" evidence="3">
    <location>
        <begin position="278"/>
        <end position="305"/>
    </location>
</feature>
<dbReference type="InterPro" id="IPR010754">
    <property type="entry name" value="OPA3-like"/>
</dbReference>
<dbReference type="GO" id="GO:0005739">
    <property type="term" value="C:mitochondrion"/>
    <property type="evidence" value="ECO:0007669"/>
    <property type="project" value="TreeGrafter"/>
</dbReference>
<organism evidence="5 6">
    <name type="scientific">Triparma laevis f. inornata</name>
    <dbReference type="NCBI Taxonomy" id="1714386"/>
    <lineage>
        <taxon>Eukaryota</taxon>
        <taxon>Sar</taxon>
        <taxon>Stramenopiles</taxon>
        <taxon>Ochrophyta</taxon>
        <taxon>Bolidophyceae</taxon>
        <taxon>Parmales</taxon>
        <taxon>Triparmaceae</taxon>
        <taxon>Triparma</taxon>
    </lineage>
</organism>
<dbReference type="PANTHER" id="PTHR12499">
    <property type="entry name" value="OPTIC ATROPHY 3 PROTEIN OPA3"/>
    <property type="match status" value="1"/>
</dbReference>
<evidence type="ECO:0008006" key="7">
    <source>
        <dbReference type="Google" id="ProtNLM"/>
    </source>
</evidence>
<keyword evidence="2" id="KW-0175">Coiled coil</keyword>
<sequence>MAAALPLAKLLALLIKTLSKPLSKSLKSSAASHPSLQSTLQLIGQTSHQITARLSIWSNGFKVKNIGSLNPEKALQKGSDIFGETIVLSVASTIVVFEYTSSSAKNKAKEEKKMKEMEAVDIELQTKLRVLDKRVQVLESRIRILGAGTKSRKEIEATSLGIRCFATARSLSDLRILRTIPELTRRIRSSACVRSLLRTTRSLAVGGVKEEDVRREVIEERKKIKVEKEGKAEKKVEEEKVEEKEGKFTKNEIGWLRKNWLFGYNLKWLDLGSNQDNATKEDNKENEDVSVKTSTVDKEKLTRKI</sequence>
<protein>
    <recommendedName>
        <fullName evidence="7">OPA3-like protein</fullName>
    </recommendedName>
</protein>
<name>A0A9W7EBV4_9STRA</name>
<evidence type="ECO:0000256" key="1">
    <source>
        <dbReference type="ARBA" id="ARBA00007584"/>
    </source>
</evidence>
<comment type="similarity">
    <text evidence="1">Belongs to the OPA3 family.</text>
</comment>
<accession>A0A9W7EBV4</accession>
<evidence type="ECO:0000313" key="5">
    <source>
        <dbReference type="EMBL" id="GMH73232.1"/>
    </source>
</evidence>
<dbReference type="GO" id="GO:0019216">
    <property type="term" value="P:regulation of lipid metabolic process"/>
    <property type="evidence" value="ECO:0007669"/>
    <property type="project" value="TreeGrafter"/>
</dbReference>
<reference evidence="6" key="1">
    <citation type="journal article" date="2023" name="Commun. Biol.">
        <title>Genome analysis of Parmales, the sister group of diatoms, reveals the evolutionary specialization of diatoms from phago-mixotrophs to photoautotrophs.</title>
        <authorList>
            <person name="Ban H."/>
            <person name="Sato S."/>
            <person name="Yoshikawa S."/>
            <person name="Yamada K."/>
            <person name="Nakamura Y."/>
            <person name="Ichinomiya M."/>
            <person name="Sato N."/>
            <person name="Blanc-Mathieu R."/>
            <person name="Endo H."/>
            <person name="Kuwata A."/>
            <person name="Ogata H."/>
        </authorList>
    </citation>
    <scope>NUCLEOTIDE SEQUENCE [LARGE SCALE GENOMIC DNA]</scope>
</reference>
<feature type="region of interest" description="Disordered" evidence="3">
    <location>
        <begin position="276"/>
        <end position="305"/>
    </location>
</feature>
<dbReference type="Pfam" id="PF07047">
    <property type="entry name" value="OPA3"/>
    <property type="match status" value="1"/>
</dbReference>
<dbReference type="Proteomes" id="UP001162640">
    <property type="component" value="Unassembled WGS sequence"/>
</dbReference>
<evidence type="ECO:0000313" key="6">
    <source>
        <dbReference type="Proteomes" id="UP001162640"/>
    </source>
</evidence>
<dbReference type="EMBL" id="BLQM01000183">
    <property type="protein sequence ID" value="GMH73232.1"/>
    <property type="molecule type" value="Genomic_DNA"/>
</dbReference>
<comment type="caution">
    <text evidence="5">The sequence shown here is derived from an EMBL/GenBank/DDBJ whole genome shotgun (WGS) entry which is preliminary data.</text>
</comment>
<feature type="chain" id="PRO_5040895607" description="OPA3-like protein" evidence="4">
    <location>
        <begin position="20"/>
        <end position="305"/>
    </location>
</feature>
<dbReference type="AlphaFoldDB" id="A0A9W7EBV4"/>
<gene>
    <name evidence="5" type="ORF">TL16_g06128</name>
</gene>
<evidence type="ECO:0000256" key="3">
    <source>
        <dbReference type="SAM" id="MobiDB-lite"/>
    </source>
</evidence>
<dbReference type="PANTHER" id="PTHR12499:SF0">
    <property type="entry name" value="OPTIC ATROPHY 3 PROTEIN"/>
    <property type="match status" value="1"/>
</dbReference>
<keyword evidence="4" id="KW-0732">Signal</keyword>
<proteinExistence type="inferred from homology"/>
<evidence type="ECO:0000256" key="2">
    <source>
        <dbReference type="ARBA" id="ARBA00023054"/>
    </source>
</evidence>
<feature type="signal peptide" evidence="4">
    <location>
        <begin position="1"/>
        <end position="19"/>
    </location>
</feature>
<evidence type="ECO:0000256" key="4">
    <source>
        <dbReference type="SAM" id="SignalP"/>
    </source>
</evidence>